<accession>A0A1U7M9S7</accession>
<dbReference type="GO" id="GO:0003677">
    <property type="term" value="F:DNA binding"/>
    <property type="evidence" value="ECO:0007669"/>
    <property type="project" value="InterPro"/>
</dbReference>
<gene>
    <name evidence="3" type="ORF">SPSPH_047360</name>
    <name evidence="2" type="ORF">SSPH_04233</name>
</gene>
<dbReference type="InterPro" id="IPR010982">
    <property type="entry name" value="Lambda_DNA-bd_dom_sf"/>
</dbReference>
<evidence type="ECO:0000313" key="3">
    <source>
        <dbReference type="EMBL" id="WXA41924.1"/>
    </source>
</evidence>
<keyword evidence="5" id="KW-1185">Reference proteome</keyword>
<evidence type="ECO:0000259" key="1">
    <source>
        <dbReference type="PROSITE" id="PS50943"/>
    </source>
</evidence>
<dbReference type="EMBL" id="FCOW01000038">
    <property type="protein sequence ID" value="CVK21541.1"/>
    <property type="molecule type" value="Genomic_DNA"/>
</dbReference>
<evidence type="ECO:0000313" key="4">
    <source>
        <dbReference type="Proteomes" id="UP000186950"/>
    </source>
</evidence>
<dbReference type="SUPFAM" id="SSF47413">
    <property type="entry name" value="lambda repressor-like DNA-binding domains"/>
    <property type="match status" value="1"/>
</dbReference>
<dbReference type="Gene3D" id="1.10.260.40">
    <property type="entry name" value="lambda repressor-like DNA-binding domains"/>
    <property type="match status" value="1"/>
</dbReference>
<dbReference type="CDD" id="cd00093">
    <property type="entry name" value="HTH_XRE"/>
    <property type="match status" value="1"/>
</dbReference>
<dbReference type="KEGG" id="ssph:SPSPH_047360"/>
<evidence type="ECO:0000313" key="2">
    <source>
        <dbReference type="EMBL" id="CVK21541.1"/>
    </source>
</evidence>
<dbReference type="AlphaFoldDB" id="A0A1U7M9S7"/>
<reference evidence="3" key="2">
    <citation type="submission" date="2024-03" db="EMBL/GenBank/DDBJ databases">
        <title>Complete genome sequence of Sporomusa sphaeroides DSM 2875T isolated from mud of the Leine river and Sporomusa ovata DSM 2662T isolated from sugar beet leaf silage.</title>
        <authorList>
            <person name="Boeer T."/>
            <person name="Lueschen A."/>
            <person name="Daniel R."/>
            <person name="Poehlein A."/>
        </authorList>
    </citation>
    <scope>NUCLEOTIDE SEQUENCE</scope>
    <source>
        <strain evidence="3">DSM 2875</strain>
        <plasmid evidence="3">pSSP59</plasmid>
    </source>
</reference>
<dbReference type="Pfam" id="PF13443">
    <property type="entry name" value="HTH_26"/>
    <property type="match status" value="1"/>
</dbReference>
<protein>
    <submittedName>
        <fullName evidence="2">Helix-turn-helix protein</fullName>
    </submittedName>
</protein>
<dbReference type="EMBL" id="CP146992">
    <property type="protein sequence ID" value="WXA41924.1"/>
    <property type="molecule type" value="Genomic_DNA"/>
</dbReference>
<organism evidence="3 4">
    <name type="scientific">Sporomusa sphaeroides DSM 2875</name>
    <dbReference type="NCBI Taxonomy" id="1337886"/>
    <lineage>
        <taxon>Bacteria</taxon>
        <taxon>Bacillati</taxon>
        <taxon>Bacillota</taxon>
        <taxon>Negativicutes</taxon>
        <taxon>Selenomonadales</taxon>
        <taxon>Sporomusaceae</taxon>
        <taxon>Sporomusa</taxon>
    </lineage>
</organism>
<dbReference type="PROSITE" id="PS50943">
    <property type="entry name" value="HTH_CROC1"/>
    <property type="match status" value="1"/>
</dbReference>
<geneLocation type="plasmid" evidence="3 4">
    <name>pSSP59</name>
</geneLocation>
<dbReference type="Proteomes" id="UP000186950">
    <property type="component" value="Plasmid pSSP59"/>
</dbReference>
<proteinExistence type="predicted"/>
<feature type="domain" description="HTH cro/C1-type" evidence="1">
    <location>
        <begin position="1"/>
        <end position="38"/>
    </location>
</feature>
<reference evidence="2 5" key="1">
    <citation type="submission" date="2016-01" db="EMBL/GenBank/DDBJ databases">
        <authorList>
            <person name="Brown R."/>
        </authorList>
    </citation>
    <scope>NUCLEOTIDE SEQUENCE [LARGE SCALE GENOMIC DNA]</scope>
    <source>
        <strain evidence="2">Sporomusa sphaeroides DSM 2875</strain>
    </source>
</reference>
<dbReference type="InterPro" id="IPR001387">
    <property type="entry name" value="Cro/C1-type_HTH"/>
</dbReference>
<name>A0A1U7M9S7_9FIRM</name>
<keyword evidence="3" id="KW-0614">Plasmid</keyword>
<dbReference type="Proteomes" id="UP000245702">
    <property type="component" value="Unassembled WGS sequence"/>
</dbReference>
<sequence length="79" mass="8979">MTNISQPVISRLENNLQPIDLDYLQRICNALEITVAEFFSPEMLPSDPILVQLVSLAGKLSHTEREALANYLNIRLKKQ</sequence>
<evidence type="ECO:0000313" key="5">
    <source>
        <dbReference type="Proteomes" id="UP000245702"/>
    </source>
</evidence>